<keyword evidence="6" id="KW-0479">Metal-binding</keyword>
<keyword evidence="10 13" id="KW-1133">Transmembrane helix</keyword>
<dbReference type="GO" id="GO:0046872">
    <property type="term" value="F:metal ion binding"/>
    <property type="evidence" value="ECO:0007669"/>
    <property type="project" value="UniProtKB-KW"/>
</dbReference>
<keyword evidence="11 13" id="KW-0472">Membrane</keyword>
<dbReference type="WBParaSite" id="nRc.2.0.1.t46383-RA">
    <property type="protein sequence ID" value="nRc.2.0.1.t46383-RA"/>
    <property type="gene ID" value="nRc.2.0.1.g46383"/>
</dbReference>
<dbReference type="GO" id="GO:0005524">
    <property type="term" value="F:ATP binding"/>
    <property type="evidence" value="ECO:0007669"/>
    <property type="project" value="UniProtKB-KW"/>
</dbReference>
<keyword evidence="12" id="KW-0456">Lyase</keyword>
<keyword evidence="15" id="KW-1185">Reference proteome</keyword>
<evidence type="ECO:0000256" key="5">
    <source>
        <dbReference type="ARBA" id="ARBA00022692"/>
    </source>
</evidence>
<dbReference type="InterPro" id="IPR001054">
    <property type="entry name" value="A/G_cyclase"/>
</dbReference>
<evidence type="ECO:0000256" key="3">
    <source>
        <dbReference type="ARBA" id="ARBA00004141"/>
    </source>
</evidence>
<evidence type="ECO:0000259" key="14">
    <source>
        <dbReference type="PROSITE" id="PS50125"/>
    </source>
</evidence>
<accession>A0A915L7C7</accession>
<keyword evidence="7" id="KW-0547">Nucleotide-binding</keyword>
<evidence type="ECO:0000256" key="4">
    <source>
        <dbReference type="ARBA" id="ARBA00012201"/>
    </source>
</evidence>
<evidence type="ECO:0000256" key="11">
    <source>
        <dbReference type="ARBA" id="ARBA00023136"/>
    </source>
</evidence>
<evidence type="ECO:0000256" key="8">
    <source>
        <dbReference type="ARBA" id="ARBA00022840"/>
    </source>
</evidence>
<dbReference type="PROSITE" id="PS50125">
    <property type="entry name" value="GUANYLATE_CYCLASE_2"/>
    <property type="match status" value="1"/>
</dbReference>
<sequence length="203" mass="23451">MEDRSKEMRGKFQIFSFDKDHRTDELNVYADHMVSTILILLGVNIIGIFICYPIEVVQREAFRETRGCIEARLKTQKENERQERLLLSVLPRHIALEMKEDIAGMPKETMFHKIYIQKHNNISILFADICGFTVLASQCTAQELVSMLNELFARFDHLATTNHCMRIKILGDCYYCVSGLFEVRTDHAHCCVEMGLDMIDAIA</sequence>
<proteinExistence type="predicted"/>
<evidence type="ECO:0000256" key="10">
    <source>
        <dbReference type="ARBA" id="ARBA00022989"/>
    </source>
</evidence>
<dbReference type="InterPro" id="IPR032628">
    <property type="entry name" value="AC_N"/>
</dbReference>
<comment type="subcellular location">
    <subcellularLocation>
        <location evidence="3">Membrane</location>
        <topology evidence="3">Multi-pass membrane protein</topology>
    </subcellularLocation>
</comment>
<evidence type="ECO:0000256" key="2">
    <source>
        <dbReference type="ARBA" id="ARBA00001593"/>
    </source>
</evidence>
<dbReference type="EC" id="4.6.1.1" evidence="4"/>
<comment type="catalytic activity">
    <reaction evidence="2">
        <text>ATP = 3',5'-cyclic AMP + diphosphate</text>
        <dbReference type="Rhea" id="RHEA:15389"/>
        <dbReference type="ChEBI" id="CHEBI:30616"/>
        <dbReference type="ChEBI" id="CHEBI:33019"/>
        <dbReference type="ChEBI" id="CHEBI:58165"/>
        <dbReference type="EC" id="4.6.1.1"/>
    </reaction>
</comment>
<dbReference type="SUPFAM" id="SSF55073">
    <property type="entry name" value="Nucleotide cyclase"/>
    <property type="match status" value="1"/>
</dbReference>
<protein>
    <recommendedName>
        <fullName evidence="4">adenylate cyclase</fullName>
        <ecNumber evidence="4">4.6.1.1</ecNumber>
    </recommendedName>
</protein>
<dbReference type="GO" id="GO:0035556">
    <property type="term" value="P:intracellular signal transduction"/>
    <property type="evidence" value="ECO:0007669"/>
    <property type="project" value="InterPro"/>
</dbReference>
<dbReference type="GO" id="GO:0004383">
    <property type="term" value="F:guanylate cyclase activity"/>
    <property type="evidence" value="ECO:0007669"/>
    <property type="project" value="UniProtKB-EC"/>
</dbReference>
<dbReference type="SMART" id="SM00044">
    <property type="entry name" value="CYCc"/>
    <property type="match status" value="1"/>
</dbReference>
<dbReference type="Gene3D" id="3.30.70.1230">
    <property type="entry name" value="Nucleotide cyclase"/>
    <property type="match status" value="1"/>
</dbReference>
<dbReference type="Proteomes" id="UP000887565">
    <property type="component" value="Unplaced"/>
</dbReference>
<dbReference type="Pfam" id="PF16214">
    <property type="entry name" value="AC_N"/>
    <property type="match status" value="1"/>
</dbReference>
<name>A0A915L7C7_ROMCU</name>
<dbReference type="OMA" id="FRETRGC"/>
<reference evidence="16" key="1">
    <citation type="submission" date="2022-11" db="UniProtKB">
        <authorList>
            <consortium name="WormBaseParasite"/>
        </authorList>
    </citation>
    <scope>IDENTIFICATION</scope>
</reference>
<comment type="catalytic activity">
    <reaction evidence="1">
        <text>GTP = 3',5'-cyclic GMP + diphosphate</text>
        <dbReference type="Rhea" id="RHEA:13665"/>
        <dbReference type="ChEBI" id="CHEBI:33019"/>
        <dbReference type="ChEBI" id="CHEBI:37565"/>
        <dbReference type="ChEBI" id="CHEBI:57746"/>
        <dbReference type="EC" id="4.6.1.2"/>
    </reaction>
</comment>
<dbReference type="CDD" id="cd07302">
    <property type="entry name" value="CHD"/>
    <property type="match status" value="1"/>
</dbReference>
<evidence type="ECO:0000256" key="9">
    <source>
        <dbReference type="ARBA" id="ARBA00022842"/>
    </source>
</evidence>
<dbReference type="AlphaFoldDB" id="A0A915L7C7"/>
<feature type="domain" description="Guanylate cyclase" evidence="14">
    <location>
        <begin position="123"/>
        <end position="203"/>
    </location>
</feature>
<dbReference type="GO" id="GO:0005886">
    <property type="term" value="C:plasma membrane"/>
    <property type="evidence" value="ECO:0007669"/>
    <property type="project" value="TreeGrafter"/>
</dbReference>
<dbReference type="GO" id="GO:0004016">
    <property type="term" value="F:adenylate cyclase activity"/>
    <property type="evidence" value="ECO:0007669"/>
    <property type="project" value="UniProtKB-EC"/>
</dbReference>
<evidence type="ECO:0000256" key="1">
    <source>
        <dbReference type="ARBA" id="ARBA00001436"/>
    </source>
</evidence>
<evidence type="ECO:0000256" key="12">
    <source>
        <dbReference type="ARBA" id="ARBA00023239"/>
    </source>
</evidence>
<keyword evidence="9" id="KW-0460">Magnesium</keyword>
<dbReference type="PANTHER" id="PTHR45627:SF16">
    <property type="entry name" value="ADENYLATE CYCLASE"/>
    <property type="match status" value="1"/>
</dbReference>
<evidence type="ECO:0000313" key="15">
    <source>
        <dbReference type="Proteomes" id="UP000887565"/>
    </source>
</evidence>
<evidence type="ECO:0000256" key="6">
    <source>
        <dbReference type="ARBA" id="ARBA00022723"/>
    </source>
</evidence>
<dbReference type="GO" id="GO:0007189">
    <property type="term" value="P:adenylate cyclase-activating G protein-coupled receptor signaling pathway"/>
    <property type="evidence" value="ECO:0007669"/>
    <property type="project" value="TreeGrafter"/>
</dbReference>
<evidence type="ECO:0000256" key="13">
    <source>
        <dbReference type="SAM" id="Phobius"/>
    </source>
</evidence>
<dbReference type="PANTHER" id="PTHR45627">
    <property type="entry name" value="ADENYLATE CYCLASE TYPE 1"/>
    <property type="match status" value="1"/>
</dbReference>
<dbReference type="Pfam" id="PF00211">
    <property type="entry name" value="Guanylate_cyc"/>
    <property type="match status" value="1"/>
</dbReference>
<evidence type="ECO:0000256" key="7">
    <source>
        <dbReference type="ARBA" id="ARBA00022741"/>
    </source>
</evidence>
<evidence type="ECO:0000313" key="16">
    <source>
        <dbReference type="WBParaSite" id="nRc.2.0.1.t46383-RA"/>
    </source>
</evidence>
<keyword evidence="5 13" id="KW-0812">Transmembrane</keyword>
<organism evidence="15 16">
    <name type="scientific">Romanomermis culicivorax</name>
    <name type="common">Nematode worm</name>
    <dbReference type="NCBI Taxonomy" id="13658"/>
    <lineage>
        <taxon>Eukaryota</taxon>
        <taxon>Metazoa</taxon>
        <taxon>Ecdysozoa</taxon>
        <taxon>Nematoda</taxon>
        <taxon>Enoplea</taxon>
        <taxon>Dorylaimia</taxon>
        <taxon>Mermithida</taxon>
        <taxon>Mermithoidea</taxon>
        <taxon>Mermithidae</taxon>
        <taxon>Romanomermis</taxon>
    </lineage>
</organism>
<dbReference type="InterPro" id="IPR029787">
    <property type="entry name" value="Nucleotide_cyclase"/>
</dbReference>
<keyword evidence="8" id="KW-0067">ATP-binding</keyword>
<feature type="transmembrane region" description="Helical" evidence="13">
    <location>
        <begin position="33"/>
        <end position="54"/>
    </location>
</feature>